<dbReference type="PANTHER" id="PTHR21708">
    <property type="entry name" value="PROBABLE 2-DEHYDROPANTOATE 2-REDUCTASE"/>
    <property type="match status" value="1"/>
</dbReference>
<dbReference type="Proteomes" id="UP000250462">
    <property type="component" value="Unassembled WGS sequence"/>
</dbReference>
<organism evidence="3 4">
    <name type="scientific">Phytoactinopolyspora halophila</name>
    <dbReference type="NCBI Taxonomy" id="1981511"/>
    <lineage>
        <taxon>Bacteria</taxon>
        <taxon>Bacillati</taxon>
        <taxon>Actinomycetota</taxon>
        <taxon>Actinomycetes</taxon>
        <taxon>Jiangellales</taxon>
        <taxon>Jiangellaceae</taxon>
        <taxon>Phytoactinopolyspora</taxon>
    </lineage>
</organism>
<dbReference type="AlphaFoldDB" id="A0A329QEV6"/>
<dbReference type="InterPro" id="IPR008927">
    <property type="entry name" value="6-PGluconate_DH-like_C_sf"/>
</dbReference>
<dbReference type="Pfam" id="PF08546">
    <property type="entry name" value="ApbA_C"/>
    <property type="match status" value="1"/>
</dbReference>
<protein>
    <submittedName>
        <fullName evidence="3">Ketopantoate reductase family protein</fullName>
    </submittedName>
</protein>
<dbReference type="Gene3D" id="1.10.1040.10">
    <property type="entry name" value="N-(1-d-carboxylethyl)-l-norvaline Dehydrogenase, domain 2"/>
    <property type="match status" value="1"/>
</dbReference>
<dbReference type="InterPro" id="IPR013752">
    <property type="entry name" value="KPA_reductase"/>
</dbReference>
<dbReference type="SUPFAM" id="SSF51735">
    <property type="entry name" value="NAD(P)-binding Rossmann-fold domains"/>
    <property type="match status" value="1"/>
</dbReference>
<dbReference type="RefSeq" id="WP_112259794.1">
    <property type="nucleotide sequence ID" value="NZ_QMIG01000024.1"/>
</dbReference>
<dbReference type="Pfam" id="PF02558">
    <property type="entry name" value="ApbA"/>
    <property type="match status" value="1"/>
</dbReference>
<accession>A0A329QEV6</accession>
<evidence type="ECO:0000313" key="4">
    <source>
        <dbReference type="Proteomes" id="UP000250462"/>
    </source>
</evidence>
<dbReference type="PANTHER" id="PTHR21708:SF26">
    <property type="entry name" value="2-DEHYDROPANTOATE 2-REDUCTASE"/>
    <property type="match status" value="1"/>
</dbReference>
<comment type="caution">
    <text evidence="3">The sequence shown here is derived from an EMBL/GenBank/DDBJ whole genome shotgun (WGS) entry which is preliminary data.</text>
</comment>
<reference evidence="3 4" key="1">
    <citation type="submission" date="2018-06" db="EMBL/GenBank/DDBJ databases">
        <title>Phytoactinopolyspora halophila sp. nov., a novel halophilic actinomycete isolated from a saline soil in China.</title>
        <authorList>
            <person name="Tang S.-K."/>
        </authorList>
    </citation>
    <scope>NUCLEOTIDE SEQUENCE [LARGE SCALE GENOMIC DNA]</scope>
    <source>
        <strain evidence="3 4">YIM 96934</strain>
    </source>
</reference>
<dbReference type="InterPro" id="IPR013332">
    <property type="entry name" value="KPR_N"/>
</dbReference>
<dbReference type="Gene3D" id="3.40.50.720">
    <property type="entry name" value="NAD(P)-binding Rossmann-like Domain"/>
    <property type="match status" value="1"/>
</dbReference>
<dbReference type="OrthoDB" id="9796561at2"/>
<gene>
    <name evidence="3" type="ORF">DPM12_18255</name>
</gene>
<keyword evidence="4" id="KW-1185">Reference proteome</keyword>
<dbReference type="InterPro" id="IPR036291">
    <property type="entry name" value="NAD(P)-bd_dom_sf"/>
</dbReference>
<evidence type="ECO:0000313" key="3">
    <source>
        <dbReference type="EMBL" id="RAW10846.1"/>
    </source>
</evidence>
<dbReference type="EMBL" id="QMIG01000024">
    <property type="protein sequence ID" value="RAW10846.1"/>
    <property type="molecule type" value="Genomic_DNA"/>
</dbReference>
<name>A0A329QEV6_9ACTN</name>
<sequence>MRYVIIGAGAVGGLIGGRLHQYGSDVALVARGAQYEALRTRGLRLDDPDDTVTLDVPVHAHVSDVDWRADDVAILAMKSQDTVPALDDLVVSAPPDLPIVCAQNGVENERQALRRFPFVYAMHVMCPATYLEPGVVQARSAPISGLLDIGRYPQGVDTVVEQVTAELSGASFDSRPMTDIMRWKYAKLLLNLANAVQIVFPHDDLDRAGAEIATRARDEGVACLEAAGIPFASREEDEARRGDLLSVRPVGDQPRTGSSTWQSVARGAGSVETDYLNGEIVLLGRLHRVPTPVNALLQRLAADVAAGRLPAGGISQDEFFERLTANTDSQRPPSNVR</sequence>
<dbReference type="InterPro" id="IPR013328">
    <property type="entry name" value="6PGD_dom2"/>
</dbReference>
<feature type="domain" description="Ketopantoate reductase C-terminal" evidence="2">
    <location>
        <begin position="179"/>
        <end position="302"/>
    </location>
</feature>
<feature type="domain" description="Ketopantoate reductase N-terminal" evidence="1">
    <location>
        <begin position="4"/>
        <end position="150"/>
    </location>
</feature>
<dbReference type="GO" id="GO:0005737">
    <property type="term" value="C:cytoplasm"/>
    <property type="evidence" value="ECO:0007669"/>
    <property type="project" value="TreeGrafter"/>
</dbReference>
<evidence type="ECO:0000259" key="2">
    <source>
        <dbReference type="Pfam" id="PF08546"/>
    </source>
</evidence>
<dbReference type="SUPFAM" id="SSF48179">
    <property type="entry name" value="6-phosphogluconate dehydrogenase C-terminal domain-like"/>
    <property type="match status" value="1"/>
</dbReference>
<evidence type="ECO:0000259" key="1">
    <source>
        <dbReference type="Pfam" id="PF02558"/>
    </source>
</evidence>
<proteinExistence type="predicted"/>
<dbReference type="InterPro" id="IPR051402">
    <property type="entry name" value="KPR-Related"/>
</dbReference>